<evidence type="ECO:0000313" key="1">
    <source>
        <dbReference type="EMBL" id="KRY44821.1"/>
    </source>
</evidence>
<gene>
    <name evidence="1" type="ORF">T03_11711</name>
</gene>
<proteinExistence type="predicted"/>
<evidence type="ECO:0008006" key="3">
    <source>
        <dbReference type="Google" id="ProtNLM"/>
    </source>
</evidence>
<keyword evidence="2" id="KW-1185">Reference proteome</keyword>
<name>A0A0V1C6C1_TRIBR</name>
<protein>
    <recommendedName>
        <fullName evidence="3">Reverse transcriptase RNase H-like domain-containing protein</fullName>
    </recommendedName>
</protein>
<comment type="caution">
    <text evidence="1">The sequence shown here is derived from an EMBL/GenBank/DDBJ whole genome shotgun (WGS) entry which is preliminary data.</text>
</comment>
<reference evidence="1 2" key="1">
    <citation type="submission" date="2015-01" db="EMBL/GenBank/DDBJ databases">
        <title>Evolution of Trichinella species and genotypes.</title>
        <authorList>
            <person name="Korhonen P.K."/>
            <person name="Edoardo P."/>
            <person name="Giuseppe L.R."/>
            <person name="Gasser R.B."/>
        </authorList>
    </citation>
    <scope>NUCLEOTIDE SEQUENCE [LARGE SCALE GENOMIC DNA]</scope>
    <source>
        <strain evidence="1">ISS120</strain>
    </source>
</reference>
<organism evidence="1 2">
    <name type="scientific">Trichinella britovi</name>
    <name type="common">Parasitic roundworm</name>
    <dbReference type="NCBI Taxonomy" id="45882"/>
    <lineage>
        <taxon>Eukaryota</taxon>
        <taxon>Metazoa</taxon>
        <taxon>Ecdysozoa</taxon>
        <taxon>Nematoda</taxon>
        <taxon>Enoplea</taxon>
        <taxon>Dorylaimia</taxon>
        <taxon>Trichinellida</taxon>
        <taxon>Trichinellidae</taxon>
        <taxon>Trichinella</taxon>
    </lineage>
</organism>
<sequence>MANSNHCYVPSAAQKCNLYWPLPSTITKRRWQKQRCCSIRSDSNYSGCIRCRHRCCAGTADQQQLATACLVQSETHRSRTEMQRFDRDLLALYLPIRHIWCYIEDRHFIAFADHT</sequence>
<evidence type="ECO:0000313" key="2">
    <source>
        <dbReference type="Proteomes" id="UP000054653"/>
    </source>
</evidence>
<dbReference type="Proteomes" id="UP000054653">
    <property type="component" value="Unassembled WGS sequence"/>
</dbReference>
<dbReference type="AlphaFoldDB" id="A0A0V1C6C1"/>
<accession>A0A0V1C6C1</accession>
<dbReference type="EMBL" id="JYDI01000472">
    <property type="protein sequence ID" value="KRY44821.1"/>
    <property type="molecule type" value="Genomic_DNA"/>
</dbReference>